<dbReference type="SUPFAM" id="SSF50630">
    <property type="entry name" value="Acid proteases"/>
    <property type="match status" value="1"/>
</dbReference>
<dbReference type="VEuPathDB" id="FungiDB:TSTA_023120"/>
<dbReference type="Gene3D" id="2.40.70.10">
    <property type="entry name" value="Acid Proteases"/>
    <property type="match status" value="1"/>
</dbReference>
<dbReference type="Pfam" id="PF00026">
    <property type="entry name" value="Asp"/>
    <property type="match status" value="1"/>
</dbReference>
<keyword evidence="3" id="KW-1185">Reference proteome</keyword>
<evidence type="ECO:0000313" key="2">
    <source>
        <dbReference type="EMBL" id="EED17258.1"/>
    </source>
</evidence>
<reference evidence="3" key="1">
    <citation type="journal article" date="2015" name="Genome Announc.">
        <title>Genome sequence of the AIDS-associated pathogen Penicillium marneffei (ATCC18224) and its near taxonomic relative Talaromyces stipitatus (ATCC10500).</title>
        <authorList>
            <person name="Nierman W.C."/>
            <person name="Fedorova-Abrams N.D."/>
            <person name="Andrianopoulos A."/>
        </authorList>
    </citation>
    <scope>NUCLEOTIDE SEQUENCE [LARGE SCALE GENOMIC DNA]</scope>
    <source>
        <strain evidence="3">ATCC 10500 / CBS 375.48 / QM 6759 / NRRL 1006</strain>
    </source>
</reference>
<dbReference type="InterPro" id="IPR021109">
    <property type="entry name" value="Peptidase_aspartic_dom_sf"/>
</dbReference>
<dbReference type="EMBL" id="EQ962656">
    <property type="protein sequence ID" value="EED17258.1"/>
    <property type="molecule type" value="Genomic_DNA"/>
</dbReference>
<dbReference type="AlphaFoldDB" id="B8MEX5"/>
<name>B8MEX5_TALSN</name>
<dbReference type="MEROPS" id="A01.079"/>
<dbReference type="InterPro" id="IPR033121">
    <property type="entry name" value="PEPTIDASE_A1"/>
</dbReference>
<dbReference type="Proteomes" id="UP000001745">
    <property type="component" value="Unassembled WGS sequence"/>
</dbReference>
<feature type="domain" description="Peptidase A1" evidence="1">
    <location>
        <begin position="1"/>
        <end position="56"/>
    </location>
</feature>
<dbReference type="PROSITE" id="PS51767">
    <property type="entry name" value="PEPTIDASE_A1"/>
    <property type="match status" value="1"/>
</dbReference>
<dbReference type="GeneID" id="8109964"/>
<sequence length="84" mass="9329">MIPPSYLNFGATDYNTLQCYGSLQSNAGLNLSIYGITFLKSVFVVFDDENKRIGIAPKAVNMPIGPIIDIEGRKWDHIHRGMSP</sequence>
<dbReference type="InParanoid" id="B8MEX5"/>
<proteinExistence type="predicted"/>
<gene>
    <name evidence="2" type="ORF">TSTA_023120</name>
</gene>
<organism evidence="2 3">
    <name type="scientific">Talaromyces stipitatus (strain ATCC 10500 / CBS 375.48 / QM 6759 / NRRL 1006)</name>
    <name type="common">Penicillium stipitatum</name>
    <dbReference type="NCBI Taxonomy" id="441959"/>
    <lineage>
        <taxon>Eukaryota</taxon>
        <taxon>Fungi</taxon>
        <taxon>Dikarya</taxon>
        <taxon>Ascomycota</taxon>
        <taxon>Pezizomycotina</taxon>
        <taxon>Eurotiomycetes</taxon>
        <taxon>Eurotiomycetidae</taxon>
        <taxon>Eurotiales</taxon>
        <taxon>Trichocomaceae</taxon>
        <taxon>Talaromyces</taxon>
        <taxon>Talaromyces sect. Talaromyces</taxon>
    </lineage>
</organism>
<accession>B8MEX5</accession>
<evidence type="ECO:0000313" key="3">
    <source>
        <dbReference type="Proteomes" id="UP000001745"/>
    </source>
</evidence>
<dbReference type="RefSeq" id="XP_002484492.1">
    <property type="nucleotide sequence ID" value="XM_002484447.1"/>
</dbReference>
<dbReference type="HOGENOM" id="CLU_2528998_0_0_1"/>
<evidence type="ECO:0000259" key="1">
    <source>
        <dbReference type="PROSITE" id="PS51767"/>
    </source>
</evidence>
<dbReference type="OrthoDB" id="2747330at2759"/>
<dbReference type="STRING" id="441959.B8MEX5"/>
<dbReference type="PhylomeDB" id="B8MEX5"/>
<protein>
    <recommendedName>
        <fullName evidence="1">Peptidase A1 domain-containing protein</fullName>
    </recommendedName>
</protein>